<evidence type="ECO:0000313" key="2">
    <source>
        <dbReference type="Proteomes" id="UP000325315"/>
    </source>
</evidence>
<evidence type="ECO:0000313" key="1">
    <source>
        <dbReference type="EMBL" id="KAA3465221.1"/>
    </source>
</evidence>
<reference evidence="2" key="1">
    <citation type="journal article" date="2019" name="Plant Biotechnol. J.">
        <title>Genome sequencing of the Australian wild diploid species Gossypium australe highlights disease resistance and delayed gland morphogenesis.</title>
        <authorList>
            <person name="Cai Y."/>
            <person name="Cai X."/>
            <person name="Wang Q."/>
            <person name="Wang P."/>
            <person name="Zhang Y."/>
            <person name="Cai C."/>
            <person name="Xu Y."/>
            <person name="Wang K."/>
            <person name="Zhou Z."/>
            <person name="Wang C."/>
            <person name="Geng S."/>
            <person name="Li B."/>
            <person name="Dong Q."/>
            <person name="Hou Y."/>
            <person name="Wang H."/>
            <person name="Ai P."/>
            <person name="Liu Z."/>
            <person name="Yi F."/>
            <person name="Sun M."/>
            <person name="An G."/>
            <person name="Cheng J."/>
            <person name="Zhang Y."/>
            <person name="Shi Q."/>
            <person name="Xie Y."/>
            <person name="Shi X."/>
            <person name="Chang Y."/>
            <person name="Huang F."/>
            <person name="Chen Y."/>
            <person name="Hong S."/>
            <person name="Mi L."/>
            <person name="Sun Q."/>
            <person name="Zhang L."/>
            <person name="Zhou B."/>
            <person name="Peng R."/>
            <person name="Zhang X."/>
            <person name="Liu F."/>
        </authorList>
    </citation>
    <scope>NUCLEOTIDE SEQUENCE [LARGE SCALE GENOMIC DNA]</scope>
    <source>
        <strain evidence="2">cv. PA1801</strain>
    </source>
</reference>
<organism evidence="1 2">
    <name type="scientific">Gossypium australe</name>
    <dbReference type="NCBI Taxonomy" id="47621"/>
    <lineage>
        <taxon>Eukaryota</taxon>
        <taxon>Viridiplantae</taxon>
        <taxon>Streptophyta</taxon>
        <taxon>Embryophyta</taxon>
        <taxon>Tracheophyta</taxon>
        <taxon>Spermatophyta</taxon>
        <taxon>Magnoliopsida</taxon>
        <taxon>eudicotyledons</taxon>
        <taxon>Gunneridae</taxon>
        <taxon>Pentapetalae</taxon>
        <taxon>rosids</taxon>
        <taxon>malvids</taxon>
        <taxon>Malvales</taxon>
        <taxon>Malvaceae</taxon>
        <taxon>Malvoideae</taxon>
        <taxon>Gossypium</taxon>
    </lineage>
</organism>
<comment type="caution">
    <text evidence="1">The sequence shown here is derived from an EMBL/GenBank/DDBJ whole genome shotgun (WGS) entry which is preliminary data.</text>
</comment>
<proteinExistence type="predicted"/>
<dbReference type="AlphaFoldDB" id="A0A5B6V865"/>
<dbReference type="PANTHER" id="PTHR35317:SF31">
    <property type="entry name" value="DUF4219 DOMAIN-CONTAINING PROTEIN"/>
    <property type="match status" value="1"/>
</dbReference>
<accession>A0A5B6V865</accession>
<protein>
    <submittedName>
        <fullName evidence="1">Retrovirus-related Pol polyprotein from transposon TNT 1-94</fullName>
    </submittedName>
</protein>
<name>A0A5B6V865_9ROSI</name>
<keyword evidence="2" id="KW-1185">Reference proteome</keyword>
<gene>
    <name evidence="1" type="ORF">EPI10_000416</name>
</gene>
<sequence length="242" mass="27806">MTSASFSSPLPSVFNGENYHICVVKMKTYLQAYELWEVVNTNVELAPLMDNATVTEIKHHGDERAKRYKAMIMAVVNNIRLLGEEFVDSKVVEKVITTLLERAKKSSRREEHVEEALRALSIEGANPQKHKGKKVWIEKKEKSMQDDGKKKYSPYSHYQNLLSIGQLLEKSYNVVFKNYGYIIFDSMGYANYKSFSRMCEVGLVKEIISTKKQSGIYDVCQLGKQVRLPFPANKAWRAHENL</sequence>
<dbReference type="Proteomes" id="UP000325315">
    <property type="component" value="Unassembled WGS sequence"/>
</dbReference>
<dbReference type="EMBL" id="SMMG02000007">
    <property type="protein sequence ID" value="KAA3465221.1"/>
    <property type="molecule type" value="Genomic_DNA"/>
</dbReference>
<dbReference type="PANTHER" id="PTHR35317">
    <property type="entry name" value="OS04G0629600 PROTEIN"/>
    <property type="match status" value="1"/>
</dbReference>